<dbReference type="GO" id="GO:0005634">
    <property type="term" value="C:nucleus"/>
    <property type="evidence" value="ECO:0007669"/>
    <property type="project" value="UniProtKB-SubCell"/>
</dbReference>
<sequence length="158" mass="18229">MSMNQAQAPRNCVSCKERKVRCDRRRPCFNCTKAGRECVFPTTGRILRQPQRMRREPMVRSEKEIDLMDRIRRLENVVTTLRGASQTEQDEDFTNSEMSVSDDMEQGEAIASSSATWRRHYTPSNDSADIGVMVGKERGRLYVGDGFWADMQQEDLIQ</sequence>
<dbReference type="InterPro" id="IPR036864">
    <property type="entry name" value="Zn2-C6_fun-type_DNA-bd_sf"/>
</dbReference>
<gene>
    <name evidence="6" type="ORF">CRHIZ90672A_00018814</name>
</gene>
<dbReference type="InterPro" id="IPR050613">
    <property type="entry name" value="Sec_Metabolite_Reg"/>
</dbReference>
<dbReference type="OrthoDB" id="2269373at2759"/>
<dbReference type="GO" id="GO:0000981">
    <property type="term" value="F:DNA-binding transcription factor activity, RNA polymerase II-specific"/>
    <property type="evidence" value="ECO:0007669"/>
    <property type="project" value="InterPro"/>
</dbReference>
<organism evidence="6 7">
    <name type="scientific">Clonostachys rhizophaga</name>
    <dbReference type="NCBI Taxonomy" id="160324"/>
    <lineage>
        <taxon>Eukaryota</taxon>
        <taxon>Fungi</taxon>
        <taxon>Dikarya</taxon>
        <taxon>Ascomycota</taxon>
        <taxon>Pezizomycotina</taxon>
        <taxon>Sordariomycetes</taxon>
        <taxon>Hypocreomycetidae</taxon>
        <taxon>Hypocreales</taxon>
        <taxon>Bionectriaceae</taxon>
        <taxon>Clonostachys</taxon>
    </lineage>
</organism>
<accession>A0A9N9VBR6</accession>
<evidence type="ECO:0000256" key="3">
    <source>
        <dbReference type="ARBA" id="ARBA00023242"/>
    </source>
</evidence>
<dbReference type="PANTHER" id="PTHR31001:SF50">
    <property type="entry name" value="ZN(II)2CYS6 TRANSCRIPTION FACTOR (EUROFUNG)"/>
    <property type="match status" value="1"/>
</dbReference>
<evidence type="ECO:0000313" key="7">
    <source>
        <dbReference type="Proteomes" id="UP000696573"/>
    </source>
</evidence>
<feature type="region of interest" description="Disordered" evidence="4">
    <location>
        <begin position="83"/>
        <end position="115"/>
    </location>
</feature>
<evidence type="ECO:0000256" key="1">
    <source>
        <dbReference type="ARBA" id="ARBA00004123"/>
    </source>
</evidence>
<proteinExistence type="predicted"/>
<feature type="domain" description="Zn(2)-C6 fungal-type" evidence="5">
    <location>
        <begin position="11"/>
        <end position="40"/>
    </location>
</feature>
<evidence type="ECO:0000313" key="6">
    <source>
        <dbReference type="EMBL" id="CAH0020402.1"/>
    </source>
</evidence>
<reference evidence="6" key="1">
    <citation type="submission" date="2021-10" db="EMBL/GenBank/DDBJ databases">
        <authorList>
            <person name="Piombo E."/>
        </authorList>
    </citation>
    <scope>NUCLEOTIDE SEQUENCE</scope>
</reference>
<dbReference type="GO" id="GO:0008270">
    <property type="term" value="F:zinc ion binding"/>
    <property type="evidence" value="ECO:0007669"/>
    <property type="project" value="InterPro"/>
</dbReference>
<dbReference type="InterPro" id="IPR001138">
    <property type="entry name" value="Zn2Cys6_DnaBD"/>
</dbReference>
<evidence type="ECO:0000256" key="4">
    <source>
        <dbReference type="SAM" id="MobiDB-lite"/>
    </source>
</evidence>
<dbReference type="SMART" id="SM00066">
    <property type="entry name" value="GAL4"/>
    <property type="match status" value="1"/>
</dbReference>
<dbReference type="CDD" id="cd00067">
    <property type="entry name" value="GAL4"/>
    <property type="match status" value="1"/>
</dbReference>
<dbReference type="PROSITE" id="PS50048">
    <property type="entry name" value="ZN2_CY6_FUNGAL_2"/>
    <property type="match status" value="1"/>
</dbReference>
<dbReference type="Gene3D" id="4.10.240.10">
    <property type="entry name" value="Zn(2)-C6 fungal-type DNA-binding domain"/>
    <property type="match status" value="1"/>
</dbReference>
<evidence type="ECO:0000256" key="2">
    <source>
        <dbReference type="ARBA" id="ARBA00022723"/>
    </source>
</evidence>
<feature type="compositionally biased region" description="Acidic residues" evidence="4">
    <location>
        <begin position="88"/>
        <end position="106"/>
    </location>
</feature>
<dbReference type="PANTHER" id="PTHR31001">
    <property type="entry name" value="UNCHARACTERIZED TRANSCRIPTIONAL REGULATORY PROTEIN"/>
    <property type="match status" value="1"/>
</dbReference>
<dbReference type="AlphaFoldDB" id="A0A9N9VBR6"/>
<comment type="caution">
    <text evidence="6">The sequence shown here is derived from an EMBL/GenBank/DDBJ whole genome shotgun (WGS) entry which is preliminary data.</text>
</comment>
<keyword evidence="2" id="KW-0479">Metal-binding</keyword>
<evidence type="ECO:0000259" key="5">
    <source>
        <dbReference type="PROSITE" id="PS50048"/>
    </source>
</evidence>
<dbReference type="SUPFAM" id="SSF57701">
    <property type="entry name" value="Zn2/Cys6 DNA-binding domain"/>
    <property type="match status" value="1"/>
</dbReference>
<keyword evidence="3" id="KW-0539">Nucleus</keyword>
<protein>
    <recommendedName>
        <fullName evidence="5">Zn(2)-C6 fungal-type domain-containing protein</fullName>
    </recommendedName>
</protein>
<dbReference type="EMBL" id="CABFNQ020000643">
    <property type="protein sequence ID" value="CAH0020402.1"/>
    <property type="molecule type" value="Genomic_DNA"/>
</dbReference>
<dbReference type="Proteomes" id="UP000696573">
    <property type="component" value="Unassembled WGS sequence"/>
</dbReference>
<name>A0A9N9VBR6_9HYPO</name>
<comment type="subcellular location">
    <subcellularLocation>
        <location evidence="1">Nucleus</location>
    </subcellularLocation>
</comment>
<dbReference type="Pfam" id="PF00172">
    <property type="entry name" value="Zn_clus"/>
    <property type="match status" value="1"/>
</dbReference>
<keyword evidence="7" id="KW-1185">Reference proteome</keyword>